<dbReference type="InterPro" id="IPR028366">
    <property type="entry name" value="PhoU"/>
</dbReference>
<evidence type="ECO:0000256" key="6">
    <source>
        <dbReference type="ARBA" id="ARBA00022592"/>
    </source>
</evidence>
<name>A0A9D1LUW8_9FIRM</name>
<dbReference type="GO" id="GO:0006817">
    <property type="term" value="P:phosphate ion transport"/>
    <property type="evidence" value="ECO:0007669"/>
    <property type="project" value="UniProtKB-KW"/>
</dbReference>
<reference evidence="9" key="1">
    <citation type="submission" date="2020-10" db="EMBL/GenBank/DDBJ databases">
        <authorList>
            <person name="Gilroy R."/>
        </authorList>
    </citation>
    <scope>NUCLEOTIDE SEQUENCE</scope>
    <source>
        <strain evidence="9">ChiSjej4B22-9803</strain>
    </source>
</reference>
<dbReference type="PANTHER" id="PTHR42930:SF3">
    <property type="entry name" value="PHOSPHATE-SPECIFIC TRANSPORT SYSTEM ACCESSORY PROTEIN PHOU"/>
    <property type="match status" value="1"/>
</dbReference>
<dbReference type="InterPro" id="IPR026022">
    <property type="entry name" value="PhoU_dom"/>
</dbReference>
<dbReference type="FunFam" id="1.20.58.220:FF:000004">
    <property type="entry name" value="Phosphate-specific transport system accessory protein PhoU"/>
    <property type="match status" value="1"/>
</dbReference>
<organism evidence="9 10">
    <name type="scientific">Candidatus Avimonoglobus intestinipullorum</name>
    <dbReference type="NCBI Taxonomy" id="2840699"/>
    <lineage>
        <taxon>Bacteria</taxon>
        <taxon>Bacillati</taxon>
        <taxon>Bacillota</taxon>
        <taxon>Clostridia</taxon>
        <taxon>Eubacteriales</taxon>
        <taxon>Candidatus Avimonoglobus</taxon>
    </lineage>
</organism>
<protein>
    <recommendedName>
        <fullName evidence="7">Phosphate-specific transport system accessory protein PhoU</fullName>
    </recommendedName>
</protein>
<dbReference type="NCBIfam" id="TIGR02135">
    <property type="entry name" value="phoU_full"/>
    <property type="match status" value="1"/>
</dbReference>
<reference evidence="9" key="2">
    <citation type="journal article" date="2021" name="PeerJ">
        <title>Extensive microbial diversity within the chicken gut microbiome revealed by metagenomics and culture.</title>
        <authorList>
            <person name="Gilroy R."/>
            <person name="Ravi A."/>
            <person name="Getino M."/>
            <person name="Pursley I."/>
            <person name="Horton D.L."/>
            <person name="Alikhan N.F."/>
            <person name="Baker D."/>
            <person name="Gharbi K."/>
            <person name="Hall N."/>
            <person name="Watson M."/>
            <person name="Adriaenssens E.M."/>
            <person name="Foster-Nyarko E."/>
            <person name="Jarju S."/>
            <person name="Secka A."/>
            <person name="Antonio M."/>
            <person name="Oren A."/>
            <person name="Chaudhuri R.R."/>
            <person name="La Ragione R."/>
            <person name="Hildebrand F."/>
            <person name="Pallen M.J."/>
        </authorList>
    </citation>
    <scope>NUCLEOTIDE SEQUENCE</scope>
    <source>
        <strain evidence="9">ChiSjej4B22-9803</strain>
    </source>
</reference>
<keyword evidence="5 7" id="KW-0963">Cytoplasm</keyword>
<dbReference type="GO" id="GO:0005737">
    <property type="term" value="C:cytoplasm"/>
    <property type="evidence" value="ECO:0007669"/>
    <property type="project" value="UniProtKB-SubCell"/>
</dbReference>
<feature type="domain" description="PhoU" evidence="8">
    <location>
        <begin position="119"/>
        <end position="204"/>
    </location>
</feature>
<gene>
    <name evidence="9" type="primary">phoU</name>
    <name evidence="9" type="ORF">IAB04_04055</name>
</gene>
<accession>A0A9D1LUW8</accession>
<evidence type="ECO:0000256" key="7">
    <source>
        <dbReference type="PIRNR" id="PIRNR003107"/>
    </source>
</evidence>
<evidence type="ECO:0000256" key="3">
    <source>
        <dbReference type="ARBA" id="ARBA00011738"/>
    </source>
</evidence>
<evidence type="ECO:0000256" key="2">
    <source>
        <dbReference type="ARBA" id="ARBA00008107"/>
    </source>
</evidence>
<dbReference type="SUPFAM" id="SSF109755">
    <property type="entry name" value="PhoU-like"/>
    <property type="match status" value="1"/>
</dbReference>
<dbReference type="GO" id="GO:0045936">
    <property type="term" value="P:negative regulation of phosphate metabolic process"/>
    <property type="evidence" value="ECO:0007669"/>
    <property type="project" value="InterPro"/>
</dbReference>
<comment type="subcellular location">
    <subcellularLocation>
        <location evidence="1 7">Cytoplasm</location>
    </subcellularLocation>
</comment>
<evidence type="ECO:0000256" key="1">
    <source>
        <dbReference type="ARBA" id="ARBA00004496"/>
    </source>
</evidence>
<evidence type="ECO:0000256" key="4">
    <source>
        <dbReference type="ARBA" id="ARBA00022448"/>
    </source>
</evidence>
<feature type="domain" description="PhoU" evidence="8">
    <location>
        <begin position="17"/>
        <end position="103"/>
    </location>
</feature>
<evidence type="ECO:0000313" key="9">
    <source>
        <dbReference type="EMBL" id="HIU48511.1"/>
    </source>
</evidence>
<proteinExistence type="inferred from homology"/>
<dbReference type="PANTHER" id="PTHR42930">
    <property type="entry name" value="PHOSPHATE-SPECIFIC TRANSPORT SYSTEM ACCESSORY PROTEIN PHOU"/>
    <property type="match status" value="1"/>
</dbReference>
<dbReference type="Gene3D" id="1.20.58.220">
    <property type="entry name" value="Phosphate transport system protein phou homolog 2, domain 2"/>
    <property type="match status" value="1"/>
</dbReference>
<keyword evidence="4 7" id="KW-0813">Transport</keyword>
<dbReference type="AlphaFoldDB" id="A0A9D1LUW8"/>
<comment type="caution">
    <text evidence="9">The sequence shown here is derived from an EMBL/GenBank/DDBJ whole genome shotgun (WGS) entry which is preliminary data.</text>
</comment>
<dbReference type="Proteomes" id="UP000824111">
    <property type="component" value="Unassembled WGS sequence"/>
</dbReference>
<dbReference type="PIRSF" id="PIRSF003107">
    <property type="entry name" value="PhoU"/>
    <property type="match status" value="1"/>
</dbReference>
<comment type="similarity">
    <text evidence="2 7">Belongs to the PhoU family.</text>
</comment>
<sequence length="215" mass="24062">MRNKFDAQLQQLCDELIQMGALVESAIANAANAITTQNKSLAEKAISFDNEVDQKEKDIERLCLKLLLQQQPVASDLRLISAALKMITDMERIGDQAADIAEISMTLNDTAYIKKLDHIPEMARATIHMVNTSIDAFVRNDLELAKSVIEADDVVDNLFVTIKDDLVNLIREDVKNSEGAMDLLMVAKYFERIGDHATNIAEWVEFSITGHHKSM</sequence>
<dbReference type="GO" id="GO:0030643">
    <property type="term" value="P:intracellular phosphate ion homeostasis"/>
    <property type="evidence" value="ECO:0007669"/>
    <property type="project" value="InterPro"/>
</dbReference>
<dbReference type="InterPro" id="IPR038078">
    <property type="entry name" value="PhoU-like_sf"/>
</dbReference>
<evidence type="ECO:0000256" key="5">
    <source>
        <dbReference type="ARBA" id="ARBA00022490"/>
    </source>
</evidence>
<evidence type="ECO:0000259" key="8">
    <source>
        <dbReference type="Pfam" id="PF01895"/>
    </source>
</evidence>
<comment type="subunit">
    <text evidence="3 7">Homodimer.</text>
</comment>
<evidence type="ECO:0000313" key="10">
    <source>
        <dbReference type="Proteomes" id="UP000824111"/>
    </source>
</evidence>
<dbReference type="Pfam" id="PF01895">
    <property type="entry name" value="PhoU"/>
    <property type="match status" value="2"/>
</dbReference>
<keyword evidence="6 7" id="KW-0592">Phosphate transport</keyword>
<comment type="function">
    <text evidence="7">Plays a role in the regulation of phosphate uptake.</text>
</comment>
<dbReference type="EMBL" id="DVND01000108">
    <property type="protein sequence ID" value="HIU48511.1"/>
    <property type="molecule type" value="Genomic_DNA"/>
</dbReference>